<keyword evidence="2" id="KW-1185">Reference proteome</keyword>
<comment type="caution">
    <text evidence="1">The sequence shown here is derived from an EMBL/GenBank/DDBJ whole genome shotgun (WGS) entry which is preliminary data.</text>
</comment>
<dbReference type="Gene3D" id="3.10.129.10">
    <property type="entry name" value="Hotdog Thioesterase"/>
    <property type="match status" value="1"/>
</dbReference>
<dbReference type="SUPFAM" id="SSF54637">
    <property type="entry name" value="Thioesterase/thiol ester dehydrase-isomerase"/>
    <property type="match status" value="1"/>
</dbReference>
<evidence type="ECO:0000313" key="2">
    <source>
        <dbReference type="Proteomes" id="UP000537130"/>
    </source>
</evidence>
<dbReference type="RefSeq" id="WP_183410431.1">
    <property type="nucleotide sequence ID" value="NZ_JACHWY010000002.1"/>
</dbReference>
<dbReference type="AlphaFoldDB" id="A0A7W4W573"/>
<accession>A0A7W4W573</accession>
<name>A0A7W4W573_9GAMM</name>
<proteinExistence type="predicted"/>
<reference evidence="1 2" key="1">
    <citation type="submission" date="2020-08" db="EMBL/GenBank/DDBJ databases">
        <title>Genomic Encyclopedia of Type Strains, Phase III (KMG-III): the genomes of soil and plant-associated and newly described type strains.</title>
        <authorList>
            <person name="Whitman W."/>
        </authorList>
    </citation>
    <scope>NUCLEOTIDE SEQUENCE [LARGE SCALE GENOMIC DNA]</scope>
    <source>
        <strain evidence="1 2">CECT 8654</strain>
    </source>
</reference>
<sequence length="156" mass="16807">MSAVKNLWNSLNSKPGGKWLFTRVISMKAPYFSSIKARFEKLEVGATEITLWDKRSMHNHIGTVHAIAMCNAAELAAGISTDYAVPSDVRWIPKGMTVKYLKPAKGLLKVVGTLPPIESGVAADVPVSVAITDKAGDTVFTAEIIMYCSPKKAKAA</sequence>
<dbReference type="Proteomes" id="UP000537130">
    <property type="component" value="Unassembled WGS sequence"/>
</dbReference>
<gene>
    <name evidence="1" type="ORF">FHR99_001928</name>
</gene>
<evidence type="ECO:0000313" key="1">
    <source>
        <dbReference type="EMBL" id="MBB3047662.1"/>
    </source>
</evidence>
<dbReference type="EMBL" id="JACHWY010000002">
    <property type="protein sequence ID" value="MBB3047662.1"/>
    <property type="molecule type" value="Genomic_DNA"/>
</dbReference>
<organism evidence="1 2">
    <name type="scientific">Litorivivens lipolytica</name>
    <dbReference type="NCBI Taxonomy" id="1524264"/>
    <lineage>
        <taxon>Bacteria</taxon>
        <taxon>Pseudomonadati</taxon>
        <taxon>Pseudomonadota</taxon>
        <taxon>Gammaproteobacteria</taxon>
        <taxon>Litorivivens</taxon>
    </lineage>
</organism>
<dbReference type="Pfam" id="PF14539">
    <property type="entry name" value="DUF4442"/>
    <property type="match status" value="1"/>
</dbReference>
<dbReference type="CDD" id="cd03443">
    <property type="entry name" value="PaaI_thioesterase"/>
    <property type="match status" value="1"/>
</dbReference>
<protein>
    <submittedName>
        <fullName evidence="1">Acyl-coenzyme A thioesterase PaaI-like protein</fullName>
    </submittedName>
</protein>
<dbReference type="InterPro" id="IPR029069">
    <property type="entry name" value="HotDog_dom_sf"/>
</dbReference>
<dbReference type="InterPro" id="IPR027961">
    <property type="entry name" value="DUF4442"/>
</dbReference>